<protein>
    <submittedName>
        <fullName evidence="2">Uncharacterized protein</fullName>
    </submittedName>
</protein>
<evidence type="ECO:0000256" key="1">
    <source>
        <dbReference type="SAM" id="MobiDB-lite"/>
    </source>
</evidence>
<reference evidence="2" key="1">
    <citation type="submission" date="2017-05" db="UniProtKB">
        <authorList>
            <consortium name="EnsemblMetazoa"/>
        </authorList>
    </citation>
    <scope>IDENTIFICATION</scope>
</reference>
<name>A0A1X7VQG5_AMPQE</name>
<evidence type="ECO:0000313" key="2">
    <source>
        <dbReference type="EnsemblMetazoa" id="Aqu2.1.42606_001"/>
    </source>
</evidence>
<dbReference type="EnsemblMetazoa" id="Aqu2.1.42606_001">
    <property type="protein sequence ID" value="Aqu2.1.42606_001"/>
    <property type="gene ID" value="Aqu2.1.42606"/>
</dbReference>
<organism evidence="2">
    <name type="scientific">Amphimedon queenslandica</name>
    <name type="common">Sponge</name>
    <dbReference type="NCBI Taxonomy" id="400682"/>
    <lineage>
        <taxon>Eukaryota</taxon>
        <taxon>Metazoa</taxon>
        <taxon>Porifera</taxon>
        <taxon>Demospongiae</taxon>
        <taxon>Heteroscleromorpha</taxon>
        <taxon>Haplosclerida</taxon>
        <taxon>Niphatidae</taxon>
        <taxon>Amphimedon</taxon>
    </lineage>
</organism>
<proteinExistence type="predicted"/>
<accession>A0A1X7VQG5</accession>
<feature type="region of interest" description="Disordered" evidence="1">
    <location>
        <begin position="25"/>
        <end position="46"/>
    </location>
</feature>
<sequence length="59" mass="6293">MGMGGAGLGVACGFQLIMTAANQNGPRISRRETSDQSDCNTQVPPGGIIKWRLKGREFL</sequence>
<dbReference type="InParanoid" id="A0A1X7VQG5"/>
<dbReference type="AlphaFoldDB" id="A0A1X7VQG5"/>